<organism evidence="3">
    <name type="scientific">freshwater metagenome</name>
    <dbReference type="NCBI Taxonomy" id="449393"/>
    <lineage>
        <taxon>unclassified sequences</taxon>
        <taxon>metagenomes</taxon>
        <taxon>ecological metagenomes</taxon>
    </lineage>
</organism>
<accession>A0A6J6YIY5</accession>
<dbReference type="SUPFAM" id="SSF52255">
    <property type="entry name" value="N5-CAIR mutase (phosphoribosylaminoimidazole carboxylase, PurE)"/>
    <property type="match status" value="1"/>
</dbReference>
<dbReference type="NCBIfam" id="NF033503">
    <property type="entry name" value="LarB"/>
    <property type="match status" value="1"/>
</dbReference>
<dbReference type="InterPro" id="IPR039476">
    <property type="entry name" value="P2CMN_synthase_LarB"/>
</dbReference>
<gene>
    <name evidence="3" type="ORF">UFOPK3010_01048</name>
</gene>
<feature type="transmembrane region" description="Helical" evidence="1">
    <location>
        <begin position="208"/>
        <end position="234"/>
    </location>
</feature>
<dbReference type="PANTHER" id="PTHR43064">
    <property type="entry name" value="PHOSPHORIBOSYLAMINOIMIDAZOLE CARBOXYLASE-RELATED"/>
    <property type="match status" value="1"/>
</dbReference>
<reference evidence="3" key="1">
    <citation type="submission" date="2020-05" db="EMBL/GenBank/DDBJ databases">
        <authorList>
            <person name="Chiriac C."/>
            <person name="Salcher M."/>
            <person name="Ghai R."/>
            <person name="Kavagutti S V."/>
        </authorList>
    </citation>
    <scope>NUCLEOTIDE SEQUENCE</scope>
</reference>
<evidence type="ECO:0000313" key="3">
    <source>
        <dbReference type="EMBL" id="CAB4809272.1"/>
    </source>
</evidence>
<sequence>MGPRKAIVRRVQSVPDAGAADEVTMGEDRGMDAEALSELLEGVRQGEISPDDAIAALRRLPFADLGFAKVDHHRMLRQGLAETVFAPGKSPEQCAAIVAELLSQPGSSPVLLSRASADQVAAALAGSDDGHVIEAGGGDSSNARLHTVVWRSAAERRERVAVVTAGTADLPVADECAATLAAHGLRPIRITDVGVAGLHRILDAAEELAAVDAIVVVAGMEGALASVVGGLTAAPVVAVPTSVGYGSSLDGITALLGMLASCASGLTVVGIDNGFGAAIAIIRMMNARVSERSDV</sequence>
<dbReference type="GO" id="GO:0006189">
    <property type="term" value="P:'de novo' IMP biosynthetic process"/>
    <property type="evidence" value="ECO:0007669"/>
    <property type="project" value="InterPro"/>
</dbReference>
<protein>
    <submittedName>
        <fullName evidence="3">Unannotated protein</fullName>
    </submittedName>
</protein>
<dbReference type="Pfam" id="PF00731">
    <property type="entry name" value="AIRC"/>
    <property type="match status" value="1"/>
</dbReference>
<dbReference type="GO" id="GO:0016787">
    <property type="term" value="F:hydrolase activity"/>
    <property type="evidence" value="ECO:0007669"/>
    <property type="project" value="InterPro"/>
</dbReference>
<feature type="domain" description="PurE" evidence="2">
    <location>
        <begin position="158"/>
        <end position="290"/>
    </location>
</feature>
<dbReference type="InterPro" id="IPR000031">
    <property type="entry name" value="PurE_dom"/>
</dbReference>
<evidence type="ECO:0000259" key="2">
    <source>
        <dbReference type="SMART" id="SM01001"/>
    </source>
</evidence>
<dbReference type="SMART" id="SM01001">
    <property type="entry name" value="AIRC"/>
    <property type="match status" value="1"/>
</dbReference>
<dbReference type="EMBL" id="CAFAAM010000138">
    <property type="protein sequence ID" value="CAB4809272.1"/>
    <property type="molecule type" value="Genomic_DNA"/>
</dbReference>
<feature type="transmembrane region" description="Helical" evidence="1">
    <location>
        <begin position="254"/>
        <end position="282"/>
    </location>
</feature>
<dbReference type="AlphaFoldDB" id="A0A6J6YIY5"/>
<dbReference type="Gene3D" id="3.40.50.1970">
    <property type="match status" value="1"/>
</dbReference>
<keyword evidence="1" id="KW-0812">Transmembrane</keyword>
<dbReference type="PANTHER" id="PTHR43064:SF1">
    <property type="entry name" value="SLL1489 PROTEIN"/>
    <property type="match status" value="1"/>
</dbReference>
<keyword evidence="1" id="KW-1133">Transmembrane helix</keyword>
<keyword evidence="1" id="KW-0472">Membrane</keyword>
<name>A0A6J6YIY5_9ZZZZ</name>
<evidence type="ECO:0000256" key="1">
    <source>
        <dbReference type="SAM" id="Phobius"/>
    </source>
</evidence>
<proteinExistence type="predicted"/>